<keyword evidence="1" id="KW-0614">Plasmid</keyword>
<dbReference type="EMBL" id="AB853026">
    <property type="protein sequence ID" value="BAO19284.1"/>
    <property type="molecule type" value="Genomic_DNA"/>
</dbReference>
<protein>
    <submittedName>
        <fullName evidence="1">Uncharacterized protein</fullName>
    </submittedName>
</protein>
<dbReference type="AlphaFoldDB" id="V5YPS8"/>
<name>V5YPS8_9BURK</name>
<proteinExistence type="predicted"/>
<evidence type="ECO:0000313" key="1">
    <source>
        <dbReference type="EMBL" id="BAO19284.1"/>
    </source>
</evidence>
<dbReference type="RefSeq" id="WP_023842824.1">
    <property type="nucleotide sequence ID" value="NC_022995.1"/>
</dbReference>
<organism evidence="1">
    <name type="scientific">Burkholderia sp. M701</name>
    <dbReference type="NCBI Taxonomy" id="326454"/>
    <lineage>
        <taxon>Bacteria</taxon>
        <taxon>Pseudomonadati</taxon>
        <taxon>Pseudomonadota</taxon>
        <taxon>Betaproteobacteria</taxon>
        <taxon>Burkholderiales</taxon>
        <taxon>Burkholderiaceae</taxon>
        <taxon>Burkholderia</taxon>
    </lineage>
</organism>
<accession>V5YPS8</accession>
<reference evidence="1" key="2">
    <citation type="submission" date="2024-06" db="EMBL/GenBank/DDBJ databases">
        <authorList>
            <person name="Sakai Y."/>
            <person name="Fujii T."/>
        </authorList>
    </citation>
    <scope>NUCLEOTIDE SEQUENCE</scope>
    <source>
        <strain evidence="1">M701</strain>
        <plasmid evidence="1">pM7012</plasmid>
    </source>
</reference>
<geneLocation type="plasmid" evidence="1">
    <name>pM7012</name>
</geneLocation>
<sequence>MNENGKAKLIAFEVTAAGFNGGTDATDGRVFWVLATSPDEVLIAIDGTGATFHGSIDIVRDGDIDFRLPQDWLPLRASLARVDSLIGKLSRAHLKLSKRYREANSRLCSEIKAGQSVPEERVLECIRLRTRVDRLFWAMEMLPGGQPPMSSKQEATRISDDTLSKEISEARDLFRLRIADITAALTKGDLSLAQFPRVGEEAVSELTEAISVLREILQIVPDPEEHSQPQKPASSGVNEATPLTLVPHGRFIRDGQNRMIAEMFQPGDSVAEQEAIKRRIVRSFNTLPDLIGVLLRADKEDAISTALYNEGITDAYDVALAEAVSALGDDGIAVVAQRYELDPEAIRRKIGRA</sequence>
<reference evidence="1" key="1">
    <citation type="journal article" date="2014" name="Microbiology">
        <title>A 2,4-dichlorophenoxyacetic acid degradation plasmid pM7012 discloses distribution of an unclassified megaplasmid group across bacterial species.</title>
        <authorList>
            <person name="Sakai Y."/>
            <person name="Ogawa N."/>
            <person name="Shimomura Y."/>
            <person name="Fujii T."/>
        </authorList>
    </citation>
    <scope>NUCLEOTIDE SEQUENCE</scope>
    <source>
        <strain evidence="1">M701</strain>
    </source>
</reference>